<sequence length="208" mass="22199">MEQHRTRPPQPPARPRRTAPLPPQGRPADSAAVYRAASRPRRPLPPFVRKLRALPLYRTLRGMPNPRLTGLGSGLFCSATMFLLACLLWLLFGSSVVAYGVLFVPVCALTAFWVRPADLVTAPVAVPIAFAVGLLPISGGNGGFGGHFMGLITSLALHAGWLYGGTLVAGLIVTGRRIKLMGQRRRARQAAVAAAGPRGAKQRRVPTA</sequence>
<keyword evidence="2" id="KW-1133">Transmembrane helix</keyword>
<gene>
    <name evidence="4" type="ORF">M4V62_16500</name>
</gene>
<protein>
    <recommendedName>
        <fullName evidence="3">DUF6542 domain-containing protein</fullName>
    </recommendedName>
</protein>
<evidence type="ECO:0000256" key="2">
    <source>
        <dbReference type="SAM" id="Phobius"/>
    </source>
</evidence>
<dbReference type="RefSeq" id="WP_249588025.1">
    <property type="nucleotide sequence ID" value="NZ_BAAAQL010000010.1"/>
</dbReference>
<feature type="transmembrane region" description="Helical" evidence="2">
    <location>
        <begin position="96"/>
        <end position="114"/>
    </location>
</feature>
<evidence type="ECO:0000256" key="1">
    <source>
        <dbReference type="SAM" id="MobiDB-lite"/>
    </source>
</evidence>
<feature type="region of interest" description="Disordered" evidence="1">
    <location>
        <begin position="1"/>
        <end position="31"/>
    </location>
</feature>
<proteinExistence type="predicted"/>
<feature type="transmembrane region" description="Helical" evidence="2">
    <location>
        <begin position="68"/>
        <end position="90"/>
    </location>
</feature>
<keyword evidence="5" id="KW-1185">Reference proteome</keyword>
<organism evidence="4 5">
    <name type="scientific">Streptomyces durmitorensis</name>
    <dbReference type="NCBI Taxonomy" id="319947"/>
    <lineage>
        <taxon>Bacteria</taxon>
        <taxon>Bacillati</taxon>
        <taxon>Actinomycetota</taxon>
        <taxon>Actinomycetes</taxon>
        <taxon>Kitasatosporales</taxon>
        <taxon>Streptomycetaceae</taxon>
        <taxon>Streptomyces</taxon>
    </lineage>
</organism>
<name>A0ABY4PUD6_9ACTN</name>
<reference evidence="4 5" key="1">
    <citation type="submission" date="2022-05" db="EMBL/GenBank/DDBJ databases">
        <authorList>
            <person name="Zhou X."/>
            <person name="Li K."/>
            <person name="Man Y."/>
        </authorList>
    </citation>
    <scope>NUCLEOTIDE SEQUENCE [LARGE SCALE GENOMIC DNA]</scope>
    <source>
        <strain evidence="4 5">MS405</strain>
    </source>
</reference>
<dbReference type="Proteomes" id="UP000829992">
    <property type="component" value="Chromosome"/>
</dbReference>
<keyword evidence="2" id="KW-0812">Transmembrane</keyword>
<feature type="transmembrane region" description="Helical" evidence="2">
    <location>
        <begin position="151"/>
        <end position="175"/>
    </location>
</feature>
<evidence type="ECO:0000313" key="4">
    <source>
        <dbReference type="EMBL" id="UQT56568.1"/>
    </source>
</evidence>
<evidence type="ECO:0000259" key="3">
    <source>
        <dbReference type="Pfam" id="PF20177"/>
    </source>
</evidence>
<dbReference type="EMBL" id="CP097289">
    <property type="protein sequence ID" value="UQT56568.1"/>
    <property type="molecule type" value="Genomic_DNA"/>
</dbReference>
<feature type="transmembrane region" description="Helical" evidence="2">
    <location>
        <begin position="119"/>
        <end position="139"/>
    </location>
</feature>
<feature type="domain" description="DUF6542" evidence="3">
    <location>
        <begin position="67"/>
        <end position="179"/>
    </location>
</feature>
<accession>A0ABY4PUD6</accession>
<dbReference type="InterPro" id="IPR046672">
    <property type="entry name" value="DUF6542"/>
</dbReference>
<dbReference type="Pfam" id="PF20177">
    <property type="entry name" value="DUF6542"/>
    <property type="match status" value="1"/>
</dbReference>
<keyword evidence="2" id="KW-0472">Membrane</keyword>
<evidence type="ECO:0000313" key="5">
    <source>
        <dbReference type="Proteomes" id="UP000829992"/>
    </source>
</evidence>